<feature type="transmembrane region" description="Helical" evidence="7">
    <location>
        <begin position="163"/>
        <end position="187"/>
    </location>
</feature>
<name>A0A915U168_9BACT</name>
<feature type="transmembrane region" description="Helical" evidence="7">
    <location>
        <begin position="242"/>
        <end position="262"/>
    </location>
</feature>
<dbReference type="PANTHER" id="PTHR34856">
    <property type="entry name" value="PROTEIN NRFD"/>
    <property type="match status" value="1"/>
</dbReference>
<evidence type="ECO:0000256" key="5">
    <source>
        <dbReference type="ARBA" id="ARBA00022989"/>
    </source>
</evidence>
<evidence type="ECO:0000256" key="7">
    <source>
        <dbReference type="SAM" id="Phobius"/>
    </source>
</evidence>
<dbReference type="RefSeq" id="WP_267926335.1">
    <property type="nucleotide sequence ID" value="NZ_AP024233.1"/>
</dbReference>
<dbReference type="KEGG" id="ddu:GF1_19620"/>
<dbReference type="InterPro" id="IPR005614">
    <property type="entry name" value="NrfD-like"/>
</dbReference>
<evidence type="ECO:0000256" key="6">
    <source>
        <dbReference type="ARBA" id="ARBA00023136"/>
    </source>
</evidence>
<feature type="transmembrane region" description="Helical" evidence="7">
    <location>
        <begin position="199"/>
        <end position="222"/>
    </location>
</feature>
<accession>A0A915U168</accession>
<sequence length="401" mass="44847">MHGLAETATGAIGYAFPNDLHVHWSLMIVLYPYITGIVAGAFIVSSLYHVFHVKALKPIARFSLVFALAFLACATLPLLNHLGHPERAFNMMLTPSPTSAMAGFGYIYSAYAIVLILEILFIYRPTLVVLKDQATGFMRTVYNVLSIGSDNLSSRSLHLDHKIISFLAGLGIPMACVLHGYVGFIFGGVKANPMWATPLMPVIFLLSACVSGIAGIIVAYMFIMKIKGRPVDLECIRTCIKYLWGFFILDFTFEMLELFSHAYMATHHWHALHELYWGPLYISFWVLQVGIFSVIPFFILTFMNLFRIGDGLVKFLAPVVSLMILFQVLLMRWNVVIGGQLMSKSERGSVIFQPQWLEKEGILPAIIIMVLPLVILYILSKVFPFWQEDDPYVSGSAASGE</sequence>
<keyword evidence="4 7" id="KW-0812">Transmembrane</keyword>
<evidence type="ECO:0000256" key="3">
    <source>
        <dbReference type="ARBA" id="ARBA00022475"/>
    </source>
</evidence>
<keyword evidence="9" id="KW-1185">Reference proteome</keyword>
<dbReference type="Pfam" id="PF03916">
    <property type="entry name" value="NrfD"/>
    <property type="match status" value="1"/>
</dbReference>
<organism evidence="8 9">
    <name type="scientific">Desulfolithobacter dissulfuricans</name>
    <dbReference type="NCBI Taxonomy" id="2795293"/>
    <lineage>
        <taxon>Bacteria</taxon>
        <taxon>Pseudomonadati</taxon>
        <taxon>Thermodesulfobacteriota</taxon>
        <taxon>Desulfobulbia</taxon>
        <taxon>Desulfobulbales</taxon>
        <taxon>Desulfobulbaceae</taxon>
        <taxon>Desulfolithobacter</taxon>
    </lineage>
</organism>
<proteinExistence type="inferred from homology"/>
<dbReference type="GO" id="GO:0005886">
    <property type="term" value="C:plasma membrane"/>
    <property type="evidence" value="ECO:0007669"/>
    <property type="project" value="UniProtKB-SubCell"/>
</dbReference>
<dbReference type="EMBL" id="AP024233">
    <property type="protein sequence ID" value="BCO09586.1"/>
    <property type="molecule type" value="Genomic_DNA"/>
</dbReference>
<feature type="transmembrane region" description="Helical" evidence="7">
    <location>
        <begin position="361"/>
        <end position="379"/>
    </location>
</feature>
<feature type="transmembrane region" description="Helical" evidence="7">
    <location>
        <begin position="282"/>
        <end position="303"/>
    </location>
</feature>
<feature type="transmembrane region" description="Helical" evidence="7">
    <location>
        <begin position="62"/>
        <end position="83"/>
    </location>
</feature>
<reference evidence="8" key="1">
    <citation type="submission" date="2020-12" db="EMBL/GenBank/DDBJ databases">
        <title>Desulfobium dissulfuricans gen. nov., sp. nov., a novel mesophilic, sulfate-reducing bacterium isolated from a deep-sea hydrothermal vent.</title>
        <authorList>
            <person name="Hashimoto Y."/>
            <person name="Tame A."/>
            <person name="Sawayama S."/>
            <person name="Miyazaki J."/>
            <person name="Takai K."/>
            <person name="Nakagawa S."/>
        </authorList>
    </citation>
    <scope>NUCLEOTIDE SEQUENCE</scope>
    <source>
        <strain evidence="8">GF1</strain>
    </source>
</reference>
<dbReference type="Proteomes" id="UP001063350">
    <property type="component" value="Chromosome"/>
</dbReference>
<comment type="similarity">
    <text evidence="2">Belongs to the NrfD family.</text>
</comment>
<keyword evidence="5 7" id="KW-1133">Transmembrane helix</keyword>
<feature type="transmembrane region" description="Helical" evidence="7">
    <location>
        <begin position="30"/>
        <end position="50"/>
    </location>
</feature>
<evidence type="ECO:0000256" key="1">
    <source>
        <dbReference type="ARBA" id="ARBA00004651"/>
    </source>
</evidence>
<evidence type="ECO:0000313" key="8">
    <source>
        <dbReference type="EMBL" id="BCO09586.1"/>
    </source>
</evidence>
<dbReference type="PANTHER" id="PTHR34856:SF2">
    <property type="entry name" value="PROTEIN NRFD"/>
    <property type="match status" value="1"/>
</dbReference>
<evidence type="ECO:0000313" key="9">
    <source>
        <dbReference type="Proteomes" id="UP001063350"/>
    </source>
</evidence>
<keyword evidence="6 7" id="KW-0472">Membrane</keyword>
<protein>
    <submittedName>
        <fullName evidence="8">Oxidoreductase</fullName>
    </submittedName>
</protein>
<keyword evidence="3" id="KW-1003">Cell membrane</keyword>
<comment type="subcellular location">
    <subcellularLocation>
        <location evidence="1">Cell membrane</location>
        <topology evidence="1">Multi-pass membrane protein</topology>
    </subcellularLocation>
</comment>
<dbReference type="Gene3D" id="1.20.1630.10">
    <property type="entry name" value="Formate dehydrogenase/DMSO reductase domain"/>
    <property type="match status" value="1"/>
</dbReference>
<evidence type="ECO:0000256" key="4">
    <source>
        <dbReference type="ARBA" id="ARBA00022692"/>
    </source>
</evidence>
<dbReference type="AlphaFoldDB" id="A0A915U168"/>
<feature type="transmembrane region" description="Helical" evidence="7">
    <location>
        <begin position="103"/>
        <end position="123"/>
    </location>
</feature>
<feature type="transmembrane region" description="Helical" evidence="7">
    <location>
        <begin position="315"/>
        <end position="341"/>
    </location>
</feature>
<gene>
    <name evidence="8" type="ORF">GF1_19620</name>
</gene>
<evidence type="ECO:0000256" key="2">
    <source>
        <dbReference type="ARBA" id="ARBA00008929"/>
    </source>
</evidence>
<dbReference type="InterPro" id="IPR052049">
    <property type="entry name" value="Electron_transfer_protein"/>
</dbReference>